<keyword evidence="2" id="KW-1185">Reference proteome</keyword>
<sequence>MKTEKRRQSIEVFRLRLRDTVNEGEDGESSRSPKNTPEDGMGQSELVVPLSSPNENGSDEKVEEEKETEHCRPDKRDCSRFRMKIGIEDDRERDQVASKFVHGDRHEKHSCKRLLLTSSSCGDNCSSRTISCSLDAANYLSSPLSIKELSSVAAESDQMMESLEENKVVTGDEAEPGEATRGQSVSRSHSSSVALAKQEMGQSRRVVLVTRPSQRYVNTI</sequence>
<proteinExistence type="predicted"/>
<gene>
    <name evidence="1" type="ORF">PsorP6_006700</name>
</gene>
<dbReference type="EMBL" id="CM047583">
    <property type="protein sequence ID" value="KAI9912561.1"/>
    <property type="molecule type" value="Genomic_DNA"/>
</dbReference>
<evidence type="ECO:0000313" key="1">
    <source>
        <dbReference type="EMBL" id="KAI9912561.1"/>
    </source>
</evidence>
<name>A0ACC0W4B5_9STRA</name>
<protein>
    <submittedName>
        <fullName evidence="1">Uncharacterized protein</fullName>
    </submittedName>
</protein>
<evidence type="ECO:0000313" key="2">
    <source>
        <dbReference type="Proteomes" id="UP001163321"/>
    </source>
</evidence>
<organism evidence="1 2">
    <name type="scientific">Peronosclerospora sorghi</name>
    <dbReference type="NCBI Taxonomy" id="230839"/>
    <lineage>
        <taxon>Eukaryota</taxon>
        <taxon>Sar</taxon>
        <taxon>Stramenopiles</taxon>
        <taxon>Oomycota</taxon>
        <taxon>Peronosporomycetes</taxon>
        <taxon>Peronosporales</taxon>
        <taxon>Peronosporaceae</taxon>
        <taxon>Peronosclerospora</taxon>
    </lineage>
</organism>
<dbReference type="Proteomes" id="UP001163321">
    <property type="component" value="Chromosome 4"/>
</dbReference>
<comment type="caution">
    <text evidence="1">The sequence shown here is derived from an EMBL/GenBank/DDBJ whole genome shotgun (WGS) entry which is preliminary data.</text>
</comment>
<reference evidence="1 2" key="1">
    <citation type="journal article" date="2022" name="bioRxiv">
        <title>The genome of the oomycete Peronosclerospora sorghi, a cosmopolitan pathogen of maize and sorghum, is inflated with dispersed pseudogenes.</title>
        <authorList>
            <person name="Fletcher K."/>
            <person name="Martin F."/>
            <person name="Isakeit T."/>
            <person name="Cavanaugh K."/>
            <person name="Magill C."/>
            <person name="Michelmore R."/>
        </authorList>
    </citation>
    <scope>NUCLEOTIDE SEQUENCE [LARGE SCALE GENOMIC DNA]</scope>
    <source>
        <strain evidence="1">P6</strain>
    </source>
</reference>
<accession>A0ACC0W4B5</accession>